<name>A0A8J7F5T4_9CYAN</name>
<sequence>MFKRKNLTLVMLTCLGMGYFLAMSSLSINPFLKSQAALIPFQISVVIYFTYLRWHRHKEFS</sequence>
<evidence type="ECO:0000256" key="1">
    <source>
        <dbReference type="SAM" id="Phobius"/>
    </source>
</evidence>
<comment type="caution">
    <text evidence="2">The sequence shown here is derived from an EMBL/GenBank/DDBJ whole genome shotgun (WGS) entry which is preliminary data.</text>
</comment>
<evidence type="ECO:0000313" key="2">
    <source>
        <dbReference type="EMBL" id="MBE9212574.1"/>
    </source>
</evidence>
<organism evidence="2 3">
    <name type="scientific">Plectonema cf. radiosum LEGE 06105</name>
    <dbReference type="NCBI Taxonomy" id="945769"/>
    <lineage>
        <taxon>Bacteria</taxon>
        <taxon>Bacillati</taxon>
        <taxon>Cyanobacteriota</taxon>
        <taxon>Cyanophyceae</taxon>
        <taxon>Oscillatoriophycideae</taxon>
        <taxon>Oscillatoriales</taxon>
        <taxon>Microcoleaceae</taxon>
        <taxon>Plectonema</taxon>
    </lineage>
</organism>
<feature type="transmembrane region" description="Helical" evidence="1">
    <location>
        <begin position="7"/>
        <end position="28"/>
    </location>
</feature>
<keyword evidence="1" id="KW-1133">Transmembrane helix</keyword>
<protein>
    <submittedName>
        <fullName evidence="2">Uncharacterized protein</fullName>
    </submittedName>
</protein>
<dbReference type="AlphaFoldDB" id="A0A8J7F5T4"/>
<evidence type="ECO:0000313" key="3">
    <source>
        <dbReference type="Proteomes" id="UP000620559"/>
    </source>
</evidence>
<dbReference type="Proteomes" id="UP000620559">
    <property type="component" value="Unassembled WGS sequence"/>
</dbReference>
<dbReference type="EMBL" id="JADEWL010000016">
    <property type="protein sequence ID" value="MBE9212574.1"/>
    <property type="molecule type" value="Genomic_DNA"/>
</dbReference>
<accession>A0A8J7F5T4</accession>
<keyword evidence="1" id="KW-0472">Membrane</keyword>
<reference evidence="2" key="1">
    <citation type="submission" date="2020-10" db="EMBL/GenBank/DDBJ databases">
        <authorList>
            <person name="Castelo-Branco R."/>
            <person name="Eusebio N."/>
            <person name="Adriana R."/>
            <person name="Vieira A."/>
            <person name="Brugerolle De Fraissinette N."/>
            <person name="Rezende De Castro R."/>
            <person name="Schneider M.P."/>
            <person name="Vasconcelos V."/>
            <person name="Leao P.N."/>
        </authorList>
    </citation>
    <scope>NUCLEOTIDE SEQUENCE</scope>
    <source>
        <strain evidence="2">LEGE 06105</strain>
    </source>
</reference>
<keyword evidence="1" id="KW-0812">Transmembrane</keyword>
<keyword evidence="3" id="KW-1185">Reference proteome</keyword>
<feature type="transmembrane region" description="Helical" evidence="1">
    <location>
        <begin position="34"/>
        <end position="52"/>
    </location>
</feature>
<proteinExistence type="predicted"/>
<gene>
    <name evidence="2" type="ORF">IQ247_07570</name>
</gene>
<dbReference type="RefSeq" id="WP_193918657.1">
    <property type="nucleotide sequence ID" value="NZ_JADEWL010000016.1"/>
</dbReference>